<sequence length="757" mass="82533">MPFPWRSRHFCRSVDVSNGSGTGCRSFWMMRISVKRCLRGTALVALDLHTNLFLLRRDRDPVPALLQKYWGLPNGMNSVYNCIADDGDALKACMSSELPKRIRSVSQSIDMQQVRNDGNRRTDSEWSDVNVPPITKGEQLIAEALIVRPDGGWGWVVVMAVFVSSVIFDGIVLSAGQAFIPIWTKYFFSSPSSVSLVFSLQNMFYSLTGPISGAFVNAFGCRIVGLAGSALAAVGFILSIFATSIEFLYVTYGVMAGIGFGALYLCGIIIISEYFETKRSLATGIAVCGSGVGSFVFPPVLTLLVEHYSWQQVMLIIAGIELHCLICASLFRALGPQKKQVEKVEDAIVSMLQPEFVEGAVDGAPPPIKRGASELSAISYKCSQNLSIDGMSDSISSITAQEDQPHRLFVRAKSQTASVRSSFAKRFPVRQLSMVVDLEKTDMSNRQDLRKISYASIQSFNRPLQRFDALYQGSVKNLDTMIGAAEGAVTTGAPVAIDREDIASIVCLEKPHSWRDSIKQAVEQLVDFTLLKSPSFLLFVFSGFLASVGFNVPYLYLPRQAEMLGNSAELSSLLLSIIGIVNTIARIICGWVADRPEVDCIVIVNCANFVTGIATMLLPHFITYPLLSTYCCLFGGGVGALMSMRSLVTLKLVGIKRLTSAFGLLLLFNGIAVFLGPPMAAALFESTGTFQLSFYISGGLMTGAGVVGLGLNRLLLWEQLKQNRKQSKVADDSGNLKQKKLFKALADKVKKISTCKI</sequence>
<feature type="transmembrane region" description="Helical" evidence="2">
    <location>
        <begin position="627"/>
        <end position="648"/>
    </location>
</feature>
<feature type="transmembrane region" description="Helical" evidence="2">
    <location>
        <begin position="600"/>
        <end position="621"/>
    </location>
</feature>
<name>A0A5S6QV21_TRIMR</name>
<dbReference type="SUPFAM" id="SSF103473">
    <property type="entry name" value="MFS general substrate transporter"/>
    <property type="match status" value="1"/>
</dbReference>
<feature type="transmembrane region" description="Helical" evidence="2">
    <location>
        <begin position="247"/>
        <end position="269"/>
    </location>
</feature>
<dbReference type="InterPro" id="IPR036259">
    <property type="entry name" value="MFS_trans_sf"/>
</dbReference>
<evidence type="ECO:0000313" key="5">
    <source>
        <dbReference type="WBParaSite" id="TMUE_3000010979.1"/>
    </source>
</evidence>
<dbReference type="PROSITE" id="PS50850">
    <property type="entry name" value="MFS"/>
    <property type="match status" value="1"/>
</dbReference>
<accession>A0A5S6QV21</accession>
<feature type="transmembrane region" description="Helical" evidence="2">
    <location>
        <begin position="313"/>
        <end position="334"/>
    </location>
</feature>
<dbReference type="WBParaSite" id="TMUE_3000010979.1">
    <property type="protein sequence ID" value="TMUE_3000010979.1"/>
    <property type="gene ID" value="WBGene00285050"/>
</dbReference>
<keyword evidence="4" id="KW-1185">Reference proteome</keyword>
<keyword evidence="2" id="KW-1133">Transmembrane helix</keyword>
<dbReference type="STRING" id="70415.A0A5S6QV21"/>
<feature type="transmembrane region" description="Helical" evidence="2">
    <location>
        <begin position="281"/>
        <end position="301"/>
    </location>
</feature>
<dbReference type="PANTHER" id="PTHR11360">
    <property type="entry name" value="MONOCARBOXYLATE TRANSPORTER"/>
    <property type="match status" value="1"/>
</dbReference>
<dbReference type="InterPro" id="IPR050327">
    <property type="entry name" value="Proton-linked_MCT"/>
</dbReference>
<evidence type="ECO:0000256" key="2">
    <source>
        <dbReference type="SAM" id="Phobius"/>
    </source>
</evidence>
<keyword evidence="2" id="KW-0812">Transmembrane</keyword>
<dbReference type="CDD" id="cd17352">
    <property type="entry name" value="MFS_MCT_SLC16"/>
    <property type="match status" value="1"/>
</dbReference>
<dbReference type="AlphaFoldDB" id="A0A5S6QV21"/>
<evidence type="ECO:0000256" key="1">
    <source>
        <dbReference type="ARBA" id="ARBA00004141"/>
    </source>
</evidence>
<dbReference type="GO" id="GO:0016020">
    <property type="term" value="C:membrane"/>
    <property type="evidence" value="ECO:0007669"/>
    <property type="project" value="UniProtKB-SubCell"/>
</dbReference>
<dbReference type="GO" id="GO:0008028">
    <property type="term" value="F:monocarboxylic acid transmembrane transporter activity"/>
    <property type="evidence" value="ECO:0007669"/>
    <property type="project" value="TreeGrafter"/>
</dbReference>
<feature type="transmembrane region" description="Helical" evidence="2">
    <location>
        <begin position="219"/>
        <end position="241"/>
    </location>
</feature>
<evidence type="ECO:0000259" key="3">
    <source>
        <dbReference type="PROSITE" id="PS50850"/>
    </source>
</evidence>
<reference evidence="5" key="1">
    <citation type="submission" date="2019-12" db="UniProtKB">
        <authorList>
            <consortium name="WormBaseParasite"/>
        </authorList>
    </citation>
    <scope>IDENTIFICATION</scope>
</reference>
<protein>
    <submittedName>
        <fullName evidence="5">MFS domain-containing protein</fullName>
    </submittedName>
</protein>
<feature type="transmembrane region" description="Helical" evidence="2">
    <location>
        <begin position="155"/>
        <end position="180"/>
    </location>
</feature>
<feature type="transmembrane region" description="Helical" evidence="2">
    <location>
        <begin position="692"/>
        <end position="716"/>
    </location>
</feature>
<feature type="transmembrane region" description="Helical" evidence="2">
    <location>
        <begin position="186"/>
        <end position="207"/>
    </location>
</feature>
<keyword evidence="2" id="KW-0472">Membrane</keyword>
<comment type="subcellular location">
    <subcellularLocation>
        <location evidence="1">Membrane</location>
        <topology evidence="1">Multi-pass membrane protein</topology>
    </subcellularLocation>
</comment>
<organism evidence="4 5">
    <name type="scientific">Trichuris muris</name>
    <name type="common">Mouse whipworm</name>
    <dbReference type="NCBI Taxonomy" id="70415"/>
    <lineage>
        <taxon>Eukaryota</taxon>
        <taxon>Metazoa</taxon>
        <taxon>Ecdysozoa</taxon>
        <taxon>Nematoda</taxon>
        <taxon>Enoplea</taxon>
        <taxon>Dorylaimia</taxon>
        <taxon>Trichinellida</taxon>
        <taxon>Trichuridae</taxon>
        <taxon>Trichuris</taxon>
    </lineage>
</organism>
<feature type="transmembrane region" description="Helical" evidence="2">
    <location>
        <begin position="536"/>
        <end position="557"/>
    </location>
</feature>
<feature type="transmembrane region" description="Helical" evidence="2">
    <location>
        <begin position="573"/>
        <end position="593"/>
    </location>
</feature>
<dbReference type="InterPro" id="IPR020846">
    <property type="entry name" value="MFS_dom"/>
</dbReference>
<feature type="transmembrane region" description="Helical" evidence="2">
    <location>
        <begin position="660"/>
        <end position="680"/>
    </location>
</feature>
<dbReference type="PANTHER" id="PTHR11360:SF238">
    <property type="entry name" value="SD10469P"/>
    <property type="match status" value="1"/>
</dbReference>
<dbReference type="Pfam" id="PF07690">
    <property type="entry name" value="MFS_1"/>
    <property type="match status" value="1"/>
</dbReference>
<dbReference type="InterPro" id="IPR011701">
    <property type="entry name" value="MFS"/>
</dbReference>
<proteinExistence type="predicted"/>
<dbReference type="Proteomes" id="UP000046395">
    <property type="component" value="Unassembled WGS sequence"/>
</dbReference>
<feature type="domain" description="Major facilitator superfamily (MFS) profile" evidence="3">
    <location>
        <begin position="158"/>
        <end position="716"/>
    </location>
</feature>
<dbReference type="Gene3D" id="1.20.1250.20">
    <property type="entry name" value="MFS general substrate transporter like domains"/>
    <property type="match status" value="2"/>
</dbReference>
<evidence type="ECO:0000313" key="4">
    <source>
        <dbReference type="Proteomes" id="UP000046395"/>
    </source>
</evidence>